<dbReference type="FunFam" id="2.70.70.10:FF:000003">
    <property type="entry name" value="Murein hydrolase activator EnvC"/>
    <property type="match status" value="1"/>
</dbReference>
<dbReference type="Pfam" id="PF01551">
    <property type="entry name" value="Peptidase_M23"/>
    <property type="match status" value="1"/>
</dbReference>
<dbReference type="CDD" id="cd12797">
    <property type="entry name" value="M23_peptidase"/>
    <property type="match status" value="1"/>
</dbReference>
<keyword evidence="1" id="KW-0175">Coiled coil</keyword>
<feature type="domain" description="M23ase beta-sheet core" evidence="4">
    <location>
        <begin position="331"/>
        <end position="425"/>
    </location>
</feature>
<evidence type="ECO:0000313" key="5">
    <source>
        <dbReference type="EMBL" id="THF62341.1"/>
    </source>
</evidence>
<dbReference type="PANTHER" id="PTHR21666">
    <property type="entry name" value="PEPTIDASE-RELATED"/>
    <property type="match status" value="1"/>
</dbReference>
<proteinExistence type="predicted"/>
<evidence type="ECO:0000256" key="2">
    <source>
        <dbReference type="SAM" id="MobiDB-lite"/>
    </source>
</evidence>
<dbReference type="SUPFAM" id="SSF57997">
    <property type="entry name" value="Tropomyosin"/>
    <property type="match status" value="1"/>
</dbReference>
<feature type="compositionally biased region" description="Basic and acidic residues" evidence="2">
    <location>
        <begin position="253"/>
        <end position="264"/>
    </location>
</feature>
<dbReference type="InterPro" id="IPR011055">
    <property type="entry name" value="Dup_hybrid_motif"/>
</dbReference>
<feature type="region of interest" description="Disordered" evidence="2">
    <location>
        <begin position="252"/>
        <end position="284"/>
    </location>
</feature>
<reference evidence="5 6" key="1">
    <citation type="submission" date="2019-04" db="EMBL/GenBank/DDBJ databases">
        <title>Azoarcus nasutitermitis sp. nov. isolated from termite nest.</title>
        <authorList>
            <person name="Lin S.-Y."/>
            <person name="Hameed A."/>
            <person name="Hsu Y.-H."/>
            <person name="Young C.-C."/>
        </authorList>
    </citation>
    <scope>NUCLEOTIDE SEQUENCE [LARGE SCALE GENOMIC DNA]</scope>
    <source>
        <strain evidence="5 6">CC-YHH838</strain>
    </source>
</reference>
<evidence type="ECO:0000256" key="1">
    <source>
        <dbReference type="SAM" id="Coils"/>
    </source>
</evidence>
<keyword evidence="3" id="KW-0732">Signal</keyword>
<keyword evidence="6" id="KW-1185">Reference proteome</keyword>
<dbReference type="RefSeq" id="WP_136349763.1">
    <property type="nucleotide sequence ID" value="NZ_SSOC01000007.1"/>
</dbReference>
<accession>A0A4S4ARA7</accession>
<dbReference type="InterPro" id="IPR016047">
    <property type="entry name" value="M23ase_b-sheet_dom"/>
</dbReference>
<name>A0A4S4ARA7_9RHOO</name>
<feature type="coiled-coil region" evidence="1">
    <location>
        <begin position="35"/>
        <end position="118"/>
    </location>
</feature>
<dbReference type="InterPro" id="IPR050570">
    <property type="entry name" value="Cell_wall_metabolism_enzyme"/>
</dbReference>
<dbReference type="GO" id="GO:0004222">
    <property type="term" value="F:metalloendopeptidase activity"/>
    <property type="evidence" value="ECO:0007669"/>
    <property type="project" value="TreeGrafter"/>
</dbReference>
<dbReference type="Gene3D" id="2.70.70.10">
    <property type="entry name" value="Glucose Permease (Domain IIA)"/>
    <property type="match status" value="1"/>
</dbReference>
<sequence>MRVPSRPTLAALLLAVLAGLTPAAYGQQASAPDEAAQRRADLDEVKKRIRELQKEIAGTEQSHSGATAALVEAERAVSRLERRLRQLAGERQEAEKALKALEREQAEVSARVDARQAELADWLRRHYMHGGADGVAPFLSARDPNQIARDAHYLEHLGRARLALIDSLRADLRRNAELAAEASARRDRVAALESEQQQRRADLQATHETRKRAVAELAAQLREQRKEAATLRQDEQRLGRLIEALARAAAEQQRAREQRAREQAARAQPPRSASGQVARPGRSDPVVGQVRQAAGPTAAASFDQLRGKLRFPVRGELVGRFGAPRAAGGTTWRGVFIRARDGEEVRAVAAGEVVYSDWLRGFGNLIIVDHGKGYLTVYGNNDALLREVGDEIAGGDPIASVGASGGDAQTGLYFEIRHQGTPVDPMQWVRLD</sequence>
<evidence type="ECO:0000313" key="6">
    <source>
        <dbReference type="Proteomes" id="UP000308430"/>
    </source>
</evidence>
<dbReference type="PANTHER" id="PTHR21666:SF270">
    <property type="entry name" value="MUREIN HYDROLASE ACTIVATOR ENVC"/>
    <property type="match status" value="1"/>
</dbReference>
<dbReference type="AlphaFoldDB" id="A0A4S4ARA7"/>
<protein>
    <submittedName>
        <fullName evidence="5">Peptidase M23</fullName>
    </submittedName>
</protein>
<comment type="caution">
    <text evidence="5">The sequence shown here is derived from an EMBL/GenBank/DDBJ whole genome shotgun (WGS) entry which is preliminary data.</text>
</comment>
<dbReference type="Gene3D" id="6.10.250.3150">
    <property type="match status" value="1"/>
</dbReference>
<dbReference type="OrthoDB" id="9784703at2"/>
<dbReference type="SUPFAM" id="SSF51261">
    <property type="entry name" value="Duplicated hybrid motif"/>
    <property type="match status" value="1"/>
</dbReference>
<dbReference type="Proteomes" id="UP000308430">
    <property type="component" value="Unassembled WGS sequence"/>
</dbReference>
<feature type="signal peptide" evidence="3">
    <location>
        <begin position="1"/>
        <end position="26"/>
    </location>
</feature>
<dbReference type="EMBL" id="SSOC01000007">
    <property type="protein sequence ID" value="THF62341.1"/>
    <property type="molecule type" value="Genomic_DNA"/>
</dbReference>
<evidence type="ECO:0000256" key="3">
    <source>
        <dbReference type="SAM" id="SignalP"/>
    </source>
</evidence>
<feature type="chain" id="PRO_5020334963" evidence="3">
    <location>
        <begin position="27"/>
        <end position="432"/>
    </location>
</feature>
<evidence type="ECO:0000259" key="4">
    <source>
        <dbReference type="Pfam" id="PF01551"/>
    </source>
</evidence>
<gene>
    <name evidence="5" type="ORF">E6C76_18650</name>
</gene>
<organism evidence="5 6">
    <name type="scientific">Pseudothauera nasutitermitis</name>
    <dbReference type="NCBI Taxonomy" id="2565930"/>
    <lineage>
        <taxon>Bacteria</taxon>
        <taxon>Pseudomonadati</taxon>
        <taxon>Pseudomonadota</taxon>
        <taxon>Betaproteobacteria</taxon>
        <taxon>Rhodocyclales</taxon>
        <taxon>Zoogloeaceae</taxon>
        <taxon>Pseudothauera</taxon>
    </lineage>
</organism>